<comment type="caution">
    <text evidence="4">The sequence shown here is derived from an EMBL/GenBank/DDBJ whole genome shotgun (WGS) entry which is preliminary data.</text>
</comment>
<dbReference type="InterPro" id="IPR011250">
    <property type="entry name" value="OMP/PagP_B-barrel"/>
</dbReference>
<feature type="chain" id="PRO_5001763251" evidence="2">
    <location>
        <begin position="21"/>
        <end position="170"/>
    </location>
</feature>
<evidence type="ECO:0000256" key="1">
    <source>
        <dbReference type="ARBA" id="ARBA00022729"/>
    </source>
</evidence>
<protein>
    <submittedName>
        <fullName evidence="4">Membrane protein</fullName>
    </submittedName>
</protein>
<sequence length="170" mass="17521">MKTVIFAALAAAAVSAPAFAQDAAPFTGPRAGVTLGYDKMAGEDGFAYGVSTGYDLAVTPKVTFGPEVAFSDTTTSLAPGAEISRDLSASVRLGYILTPRVLAFGKVGYATTRFEVAGLGSTNLEGVRYGGGVEFAVTGNTYVSAEYQRSEYENNAGGRDAGVVGIGFRF</sequence>
<dbReference type="Pfam" id="PF13505">
    <property type="entry name" value="OMP_b-brl"/>
    <property type="match status" value="1"/>
</dbReference>
<feature type="signal peptide" evidence="2">
    <location>
        <begin position="1"/>
        <end position="20"/>
    </location>
</feature>
<dbReference type="InterPro" id="IPR027385">
    <property type="entry name" value="Beta-barrel_OMP"/>
</dbReference>
<dbReference type="AlphaFoldDB" id="A0A081RD03"/>
<dbReference type="PATRIC" id="fig|46429.4.peg.2579"/>
<name>A0A081RD03_SPHCR</name>
<dbReference type="RefSeq" id="WP_037452435.1">
    <property type="nucleotide sequence ID" value="NZ_JFHR01000029.1"/>
</dbReference>
<accession>A0A081RD03</accession>
<feature type="domain" description="Outer membrane protein beta-barrel" evidence="3">
    <location>
        <begin position="6"/>
        <end position="170"/>
    </location>
</feature>
<dbReference type="EMBL" id="JFHR01000029">
    <property type="protein sequence ID" value="KEQ53076.1"/>
    <property type="molecule type" value="Genomic_DNA"/>
</dbReference>
<dbReference type="Proteomes" id="UP000028411">
    <property type="component" value="Unassembled WGS sequence"/>
</dbReference>
<evidence type="ECO:0000313" key="4">
    <source>
        <dbReference type="EMBL" id="KEQ53076.1"/>
    </source>
</evidence>
<dbReference type="OrthoDB" id="8222426at2"/>
<dbReference type="SUPFAM" id="SSF56925">
    <property type="entry name" value="OMPA-like"/>
    <property type="match status" value="1"/>
</dbReference>
<evidence type="ECO:0000313" key="5">
    <source>
        <dbReference type="Proteomes" id="UP000028411"/>
    </source>
</evidence>
<evidence type="ECO:0000256" key="2">
    <source>
        <dbReference type="SAM" id="SignalP"/>
    </source>
</evidence>
<keyword evidence="1 2" id="KW-0732">Signal</keyword>
<gene>
    <name evidence="4" type="ORF">BV95_02600</name>
</gene>
<dbReference type="Gene3D" id="2.40.160.20">
    <property type="match status" value="1"/>
</dbReference>
<proteinExistence type="predicted"/>
<reference evidence="4 5" key="1">
    <citation type="submission" date="2014-02" db="EMBL/GenBank/DDBJ databases">
        <title>Whole genome sequence of Sphingobium chlorophenolicum NBRC 16172.</title>
        <authorList>
            <person name="Gan H.M."/>
            <person name="Gan H.Y."/>
            <person name="Chew T.H."/>
            <person name="Savka M.A."/>
        </authorList>
    </citation>
    <scope>NUCLEOTIDE SEQUENCE [LARGE SCALE GENOMIC DNA]</scope>
    <source>
        <strain evidence="4 5">NBRC 16172</strain>
    </source>
</reference>
<dbReference type="eggNOG" id="COG3637">
    <property type="taxonomic scope" value="Bacteria"/>
</dbReference>
<evidence type="ECO:0000259" key="3">
    <source>
        <dbReference type="Pfam" id="PF13505"/>
    </source>
</evidence>
<organism evidence="4 5">
    <name type="scientific">Sphingobium chlorophenolicum</name>
    <dbReference type="NCBI Taxonomy" id="46429"/>
    <lineage>
        <taxon>Bacteria</taxon>
        <taxon>Pseudomonadati</taxon>
        <taxon>Pseudomonadota</taxon>
        <taxon>Alphaproteobacteria</taxon>
        <taxon>Sphingomonadales</taxon>
        <taxon>Sphingomonadaceae</taxon>
        <taxon>Sphingobium</taxon>
    </lineage>
</organism>